<keyword evidence="3" id="KW-1185">Reference proteome</keyword>
<dbReference type="EMBL" id="PDEP01000001">
    <property type="protein sequence ID" value="PEN09573.1"/>
    <property type="molecule type" value="Genomic_DNA"/>
</dbReference>
<dbReference type="Proteomes" id="UP000221024">
    <property type="component" value="Unassembled WGS sequence"/>
</dbReference>
<dbReference type="OrthoDB" id="1522602at2"/>
<dbReference type="AlphaFoldDB" id="A0A2H3NQQ5"/>
<proteinExistence type="predicted"/>
<name>A0A2H3NQQ5_9BACT</name>
<organism evidence="2 3">
    <name type="scientific">Longimonas halophila</name>
    <dbReference type="NCBI Taxonomy" id="1469170"/>
    <lineage>
        <taxon>Bacteria</taxon>
        <taxon>Pseudomonadati</taxon>
        <taxon>Rhodothermota</taxon>
        <taxon>Rhodothermia</taxon>
        <taxon>Rhodothermales</taxon>
        <taxon>Salisaetaceae</taxon>
        <taxon>Longimonas</taxon>
    </lineage>
</organism>
<reference evidence="2 3" key="1">
    <citation type="submission" date="2017-10" db="EMBL/GenBank/DDBJ databases">
        <title>Draft genome of Longimonas halophila.</title>
        <authorList>
            <person name="Goh K.M."/>
            <person name="Shamsir M.S."/>
            <person name="Lim S.W."/>
        </authorList>
    </citation>
    <scope>NUCLEOTIDE SEQUENCE [LARGE SCALE GENOMIC DNA]</scope>
    <source>
        <strain evidence="2 3">KCTC 42399</strain>
    </source>
</reference>
<sequence length="456" mass="50724">MRCSSSFLYNVYTLMSVCPSCPAGMSPPGSFCPWAYGLGLLLVLLALLTGGCATSENATSSPEEPRAPRALLAPADSTVRTVQLYRGEDERALPVLSMQGGAPLTLEFDLLVDDGRPLSVYFIHADRTWRRDLTPSQYMQSFASDRLLDYRFSRSTEVPYVHYTYEFPNDSIGFTVSGNYIVRVTEQGNRDAVLFERPFYVSEQEAAGDLELEALRQPGTARAPLRPTLRFTPPDDLQGNPYGYTVCFARDVMLEAPRCSTRPLLNAQPQLGFELDREAAFAPEIPALELDLSNLRTSIRIARVDRQRRPPRVVLDPDRARVLEGEPAAVGGPSVIRDALRGVSDGELSGDYVDVQFALVPPDAVPVQGAVRLNGPVAPEGVPMQWDAQAEHYTATLRIKQGLHAYRYETTDAGLQRVLQRASLRYARQYLTFVYYRDARVGTDRLLQVQTARPPR</sequence>
<dbReference type="Pfam" id="PF17116">
    <property type="entry name" value="T9SS_plug_1st"/>
    <property type="match status" value="1"/>
</dbReference>
<evidence type="ECO:0000259" key="1">
    <source>
        <dbReference type="Pfam" id="PF17116"/>
    </source>
</evidence>
<evidence type="ECO:0000313" key="3">
    <source>
        <dbReference type="Proteomes" id="UP000221024"/>
    </source>
</evidence>
<evidence type="ECO:0000313" key="2">
    <source>
        <dbReference type="EMBL" id="PEN09573.1"/>
    </source>
</evidence>
<protein>
    <submittedName>
        <fullName evidence="2">DUF5103 domain-containing protein</fullName>
    </submittedName>
</protein>
<accession>A0A2H3NQQ5</accession>
<feature type="domain" description="Type 9 secretion system plug protein N-terminal" evidence="1">
    <location>
        <begin position="79"/>
        <end position="202"/>
    </location>
</feature>
<comment type="caution">
    <text evidence="2">The sequence shown here is derived from an EMBL/GenBank/DDBJ whole genome shotgun (WGS) entry which is preliminary data.</text>
</comment>
<gene>
    <name evidence="2" type="ORF">CRI93_02245</name>
</gene>
<dbReference type="InterPro" id="IPR031345">
    <property type="entry name" value="T9SS_Plug_N"/>
</dbReference>